<evidence type="ECO:0000313" key="2">
    <source>
        <dbReference type="EMBL" id="CUP56064.1"/>
    </source>
</evidence>
<evidence type="ECO:0000313" key="6">
    <source>
        <dbReference type="EMBL" id="KAA5499387.1"/>
    </source>
</evidence>
<proteinExistence type="predicted"/>
<dbReference type="Proteomes" id="UP001170023">
    <property type="component" value="Unassembled WGS sequence"/>
</dbReference>
<feature type="transmembrane region" description="Helical" evidence="1">
    <location>
        <begin position="99"/>
        <end position="118"/>
    </location>
</feature>
<dbReference type="STRING" id="47678.ERS852494_02547"/>
<evidence type="ECO:0000313" key="10">
    <source>
        <dbReference type="Proteomes" id="UP000095725"/>
    </source>
</evidence>
<dbReference type="Proteomes" id="UP000475905">
    <property type="component" value="Unassembled WGS sequence"/>
</dbReference>
<keyword evidence="1" id="KW-0472">Membrane</keyword>
<dbReference type="GeneID" id="75112759"/>
<reference evidence="8 11" key="2">
    <citation type="submission" date="2018-08" db="EMBL/GenBank/DDBJ databases">
        <title>A genome reference for cultivated species of the human gut microbiota.</title>
        <authorList>
            <person name="Zou Y."/>
            <person name="Xue W."/>
            <person name="Luo G."/>
        </authorList>
    </citation>
    <scope>NUCLEOTIDE SEQUENCE [LARGE SCALE GENOMIC DNA]</scope>
    <source>
        <strain evidence="8 11">AF24-29LB</strain>
    </source>
</reference>
<evidence type="ECO:0000313" key="12">
    <source>
        <dbReference type="Proteomes" id="UP000368418"/>
    </source>
</evidence>
<feature type="transmembrane region" description="Helical" evidence="1">
    <location>
        <begin position="155"/>
        <end position="176"/>
    </location>
</feature>
<evidence type="ECO:0000313" key="8">
    <source>
        <dbReference type="EMBL" id="RGR73339.1"/>
    </source>
</evidence>
<dbReference type="EMBL" id="JAUONL010000004">
    <property type="protein sequence ID" value="MDO6357576.1"/>
    <property type="molecule type" value="Genomic_DNA"/>
</dbReference>
<dbReference type="RefSeq" id="WP_005679183.1">
    <property type="nucleotide sequence ID" value="NZ_CABMOQ010000001.1"/>
</dbReference>
<dbReference type="Proteomes" id="UP000427825">
    <property type="component" value="Unassembled WGS sequence"/>
</dbReference>
<dbReference type="EMBL" id="CZAI01000005">
    <property type="protein sequence ID" value="CUP56064.1"/>
    <property type="molecule type" value="Genomic_DNA"/>
</dbReference>
<reference evidence="12 13" key="3">
    <citation type="journal article" date="2019" name="Nat. Med.">
        <title>A library of human gut bacterial isolates paired with longitudinal multiomics data enables mechanistic microbiome research.</title>
        <authorList>
            <person name="Poyet M."/>
            <person name="Groussin M."/>
            <person name="Gibbons S.M."/>
            <person name="Avila-Pacheco J."/>
            <person name="Jiang X."/>
            <person name="Kearney S.M."/>
            <person name="Perrotta A.R."/>
            <person name="Berdy B."/>
            <person name="Zhao S."/>
            <person name="Lieberman T.D."/>
            <person name="Swanson P.K."/>
            <person name="Smith M."/>
            <person name="Roesemann S."/>
            <person name="Alexander J.E."/>
            <person name="Rich S.A."/>
            <person name="Livny J."/>
            <person name="Vlamakis H."/>
            <person name="Clish C."/>
            <person name="Bullock K."/>
            <person name="Deik A."/>
            <person name="Scott J."/>
            <person name="Pierce K.A."/>
            <person name="Xavier R.J."/>
            <person name="Alm E.J."/>
        </authorList>
    </citation>
    <scope>NUCLEOTIDE SEQUENCE [LARGE SCALE GENOMIC DNA]</scope>
    <source>
        <strain evidence="6 12">BIOML-A19</strain>
        <strain evidence="5 13">BIOML-A25</strain>
        <strain evidence="4 14">BIOML-A31</strain>
    </source>
</reference>
<dbReference type="Proteomes" id="UP000284205">
    <property type="component" value="Unassembled WGS sequence"/>
</dbReference>
<evidence type="ECO:0000313" key="3">
    <source>
        <dbReference type="EMBL" id="CUQ39755.1"/>
    </source>
</evidence>
<evidence type="ECO:0000313" key="7">
    <source>
        <dbReference type="EMBL" id="MDO6357576.1"/>
    </source>
</evidence>
<dbReference type="Proteomes" id="UP000368418">
    <property type="component" value="Unassembled WGS sequence"/>
</dbReference>
<dbReference type="InterPro" id="IPR045692">
    <property type="entry name" value="DUF6057"/>
</dbReference>
<reference evidence="9 10" key="1">
    <citation type="submission" date="2015-09" db="EMBL/GenBank/DDBJ databases">
        <authorList>
            <consortium name="Pathogen Informatics"/>
        </authorList>
    </citation>
    <scope>NUCLEOTIDE SEQUENCE [LARGE SCALE GENOMIC DNA]</scope>
    <source>
        <strain evidence="2 9">2789STDY5834880</strain>
        <strain evidence="3 10">2789STDY5834946</strain>
    </source>
</reference>
<dbReference type="EMBL" id="QRUO01000003">
    <property type="protein sequence ID" value="RGR73339.1"/>
    <property type="molecule type" value="Genomic_DNA"/>
</dbReference>
<dbReference type="EMBL" id="VVYP01000004">
    <property type="protein sequence ID" value="KAA5465111.1"/>
    <property type="molecule type" value="Genomic_DNA"/>
</dbReference>
<name>A0A174P533_9BACE</name>
<dbReference type="KEGG" id="bcac:CGC64_06270"/>
<dbReference type="EMBL" id="CZBL01000013">
    <property type="protein sequence ID" value="CUQ39755.1"/>
    <property type="molecule type" value="Genomic_DNA"/>
</dbReference>
<dbReference type="Pfam" id="PF19529">
    <property type="entry name" value="DUF6057"/>
    <property type="match status" value="1"/>
</dbReference>
<evidence type="ECO:0000313" key="4">
    <source>
        <dbReference type="EMBL" id="KAA5465111.1"/>
    </source>
</evidence>
<feature type="transmembrane region" description="Helical" evidence="1">
    <location>
        <begin position="73"/>
        <end position="92"/>
    </location>
</feature>
<organism evidence="2 9">
    <name type="scientific">Bacteroides caccae</name>
    <dbReference type="NCBI Taxonomy" id="47678"/>
    <lineage>
        <taxon>Bacteria</taxon>
        <taxon>Pseudomonadati</taxon>
        <taxon>Bacteroidota</taxon>
        <taxon>Bacteroidia</taxon>
        <taxon>Bacteroidales</taxon>
        <taxon>Bacteroidaceae</taxon>
        <taxon>Bacteroides</taxon>
    </lineage>
</organism>
<reference evidence="7" key="4">
    <citation type="submission" date="2023-07" db="EMBL/GenBank/DDBJ databases">
        <title>Whole Genome Sequencing of Colonoscopy isolates.</title>
        <authorList>
            <person name="Surve S.V."/>
            <person name="Valls R.A."/>
            <person name="Barrak K.E."/>
            <person name="Gardner T.B."/>
            <person name="O'Toole G.A."/>
        </authorList>
    </citation>
    <scope>NUCLEOTIDE SEQUENCE</scope>
    <source>
        <strain evidence="7">GP0119</strain>
    </source>
</reference>
<keyword evidence="1 2" id="KW-0812">Transmembrane</keyword>
<dbReference type="EMBL" id="VVYJ01000014">
    <property type="protein sequence ID" value="KAA5472565.1"/>
    <property type="molecule type" value="Genomic_DNA"/>
</dbReference>
<dbReference type="EMBL" id="VVYD01000007">
    <property type="protein sequence ID" value="KAA5499387.1"/>
    <property type="molecule type" value="Genomic_DNA"/>
</dbReference>
<evidence type="ECO:0000313" key="5">
    <source>
        <dbReference type="EMBL" id="KAA5472565.1"/>
    </source>
</evidence>
<dbReference type="AlphaFoldDB" id="A0A174P533"/>
<keyword evidence="1" id="KW-1133">Transmembrane helix</keyword>
<evidence type="ECO:0000313" key="11">
    <source>
        <dbReference type="Proteomes" id="UP000284205"/>
    </source>
</evidence>
<evidence type="ECO:0000256" key="1">
    <source>
        <dbReference type="SAM" id="Phobius"/>
    </source>
</evidence>
<gene>
    <name evidence="8" type="ORF">DWY26_05320</name>
    <name evidence="2" type="ORF">ERS852494_02547</name>
    <name evidence="3" type="ORF">ERS852558_03041</name>
    <name evidence="6" type="ORF">F2Y31_09610</name>
    <name evidence="4" type="ORF">F2Y36_05175</name>
    <name evidence="5" type="ORF">F2Y39_19505</name>
    <name evidence="7" type="ORF">Q4469_07715</name>
</gene>
<accession>A0A174P533</accession>
<protein>
    <submittedName>
        <fullName evidence="7">DUF6057 family protein</fullName>
    </submittedName>
    <submittedName>
        <fullName evidence="2">Putative transmembrane protein</fullName>
    </submittedName>
</protein>
<evidence type="ECO:0000313" key="14">
    <source>
        <dbReference type="Proteomes" id="UP000475905"/>
    </source>
</evidence>
<dbReference type="Proteomes" id="UP000095657">
    <property type="component" value="Unassembled WGS sequence"/>
</dbReference>
<evidence type="ECO:0000313" key="13">
    <source>
        <dbReference type="Proteomes" id="UP000427825"/>
    </source>
</evidence>
<dbReference type="Proteomes" id="UP000095725">
    <property type="component" value="Unassembled WGS sequence"/>
</dbReference>
<feature type="transmembrane region" description="Helical" evidence="1">
    <location>
        <begin position="124"/>
        <end position="143"/>
    </location>
</feature>
<evidence type="ECO:0000313" key="9">
    <source>
        <dbReference type="Proteomes" id="UP000095657"/>
    </source>
</evidence>
<feature type="transmembrane region" description="Helical" evidence="1">
    <location>
        <begin position="5"/>
        <end position="24"/>
    </location>
</feature>
<sequence>MKKIFLFHLLLVCPVIFLIWYIVFPNYLWLLEGNSFFSFTPDFAGIQLSLPSDWAQYVGAYLLQFFRFRTSGALVQMLFVLIVLLSADCIIARLTRNKGLLWLSFIPVIWFMSGQFADVLLVRSMWWCSISAVLTLLVWLLTIRRKAPVAWGERYFFSSPFFTYIVPCLLLGFIVYREVTDEKQKETEFISRIDHLAENRNWDAILQNVTPEMTKKNSSLLRWTLLALSEKGQLPERMFAYGVTEPACFFYERVDKQFCRNFNMQFFRALELDNELLHNAFQAGILSPYGNSFRSMRAIVDACVHQGRNRMLAKYVEVMKHTSCHTKQAQLLGEYLASAGVEDKINSGKNTSPFFIGAHPFLSDMARMVDRYPENRKAVDYLLCGLLISKDVDKFYKVFSLLYKPFSVKLPRYYEEALLVLATQHPDILRRYPVGQEVVKDFNSFHALLKGGTMNQKMLEINYRDSFWLFYYCMKAVKKSAEN</sequence>